<name>A0A2I0U529_LIMLA</name>
<reference evidence="2" key="2">
    <citation type="submission" date="2017-12" db="EMBL/GenBank/DDBJ databases">
        <title>Genome sequence of the Bar-tailed Godwit (Limosa lapponica baueri).</title>
        <authorList>
            <person name="Lima N.C.B."/>
            <person name="Parody-Merino A.M."/>
            <person name="Battley P.F."/>
            <person name="Fidler A.E."/>
            <person name="Prosdocimi F."/>
        </authorList>
    </citation>
    <scope>NUCLEOTIDE SEQUENCE [LARGE SCALE GENOMIC DNA]</scope>
</reference>
<sequence length="88" mass="9782">MKFNKAKCKVLHVGQGNPMHKPRLGGEWIESSPEKKDLGVLVDEKVGMSWQCALTAQKASRILGCTPSRMASRYSMKPPHACESQEQI</sequence>
<dbReference type="Proteomes" id="UP000233556">
    <property type="component" value="Unassembled WGS sequence"/>
</dbReference>
<protein>
    <recommendedName>
        <fullName evidence="3">Rna-directed dna polymerase from mobile element jockey-like</fullName>
    </recommendedName>
</protein>
<evidence type="ECO:0000313" key="1">
    <source>
        <dbReference type="EMBL" id="PKU41168.1"/>
    </source>
</evidence>
<evidence type="ECO:0008006" key="3">
    <source>
        <dbReference type="Google" id="ProtNLM"/>
    </source>
</evidence>
<dbReference type="PANTHER" id="PTHR33332">
    <property type="entry name" value="REVERSE TRANSCRIPTASE DOMAIN-CONTAINING PROTEIN"/>
    <property type="match status" value="1"/>
</dbReference>
<dbReference type="EMBL" id="KZ506154">
    <property type="protein sequence ID" value="PKU41168.1"/>
    <property type="molecule type" value="Genomic_DNA"/>
</dbReference>
<organism evidence="1 2">
    <name type="scientific">Limosa lapponica baueri</name>
    <dbReference type="NCBI Taxonomy" id="1758121"/>
    <lineage>
        <taxon>Eukaryota</taxon>
        <taxon>Metazoa</taxon>
        <taxon>Chordata</taxon>
        <taxon>Craniata</taxon>
        <taxon>Vertebrata</taxon>
        <taxon>Euteleostomi</taxon>
        <taxon>Archelosauria</taxon>
        <taxon>Archosauria</taxon>
        <taxon>Dinosauria</taxon>
        <taxon>Saurischia</taxon>
        <taxon>Theropoda</taxon>
        <taxon>Coelurosauria</taxon>
        <taxon>Aves</taxon>
        <taxon>Neognathae</taxon>
        <taxon>Neoaves</taxon>
        <taxon>Charadriiformes</taxon>
        <taxon>Scolopacidae</taxon>
        <taxon>Limosa</taxon>
    </lineage>
</organism>
<accession>A0A2I0U529</accession>
<proteinExistence type="predicted"/>
<gene>
    <name evidence="1" type="ORF">llap_8530</name>
</gene>
<dbReference type="OrthoDB" id="73680at2759"/>
<dbReference type="AlphaFoldDB" id="A0A2I0U529"/>
<evidence type="ECO:0000313" key="2">
    <source>
        <dbReference type="Proteomes" id="UP000233556"/>
    </source>
</evidence>
<reference evidence="2" key="1">
    <citation type="submission" date="2017-11" db="EMBL/GenBank/DDBJ databases">
        <authorList>
            <person name="Lima N.C."/>
            <person name="Parody-Merino A.M."/>
            <person name="Battley P.F."/>
            <person name="Fidler A.E."/>
            <person name="Prosdocimi F."/>
        </authorList>
    </citation>
    <scope>NUCLEOTIDE SEQUENCE [LARGE SCALE GENOMIC DNA]</scope>
</reference>
<keyword evidence="2" id="KW-1185">Reference proteome</keyword>